<dbReference type="PROSITE" id="PS50002">
    <property type="entry name" value="SH3"/>
    <property type="match status" value="1"/>
</dbReference>
<dbReference type="SMART" id="SM00326">
    <property type="entry name" value="SH3"/>
    <property type="match status" value="2"/>
</dbReference>
<dbReference type="SUPFAM" id="SSF50044">
    <property type="entry name" value="SH3-domain"/>
    <property type="match status" value="2"/>
</dbReference>
<dbReference type="PIRSF" id="PIRSF034961">
    <property type="entry name" value="UCP034961_SH3_2"/>
    <property type="match status" value="1"/>
</dbReference>
<dbReference type="Proteomes" id="UP001057753">
    <property type="component" value="Unassembled WGS sequence"/>
</dbReference>
<organism evidence="3 4">
    <name type="scientific">Salipaludibacillus agaradhaerens</name>
    <name type="common">Bacillus agaradhaerens</name>
    <dbReference type="NCBI Taxonomy" id="76935"/>
    <lineage>
        <taxon>Bacteria</taxon>
        <taxon>Bacillati</taxon>
        <taxon>Bacillota</taxon>
        <taxon>Bacilli</taxon>
        <taxon>Bacillales</taxon>
        <taxon>Bacillaceae</taxon>
    </lineage>
</organism>
<dbReference type="Pfam" id="PF07653">
    <property type="entry name" value="SH3_2"/>
    <property type="match status" value="1"/>
</dbReference>
<dbReference type="EMBL" id="JABXYM010000001">
    <property type="protein sequence ID" value="MCR6095317.1"/>
    <property type="molecule type" value="Genomic_DNA"/>
</dbReference>
<comment type="caution">
    <text evidence="3">The sequence shown here is derived from an EMBL/GenBank/DDBJ whole genome shotgun (WGS) entry which is preliminary data.</text>
</comment>
<name>A0A9Q4AYV5_SALAG</name>
<dbReference type="Gene3D" id="2.30.30.40">
    <property type="entry name" value="SH3 Domains"/>
    <property type="match status" value="1"/>
</dbReference>
<reference evidence="3" key="1">
    <citation type="submission" date="2020-06" db="EMBL/GenBank/DDBJ databases">
        <title>Insight into the genomes of haloalkaliphilic bacilli from Kenyan soda lakes.</title>
        <authorList>
            <person name="Mwirichia R."/>
            <person name="Villamizar G.C."/>
            <person name="Poehlein A."/>
            <person name="Mugweru J."/>
            <person name="Kipnyargis A."/>
            <person name="Kiplimo D."/>
            <person name="Orwa P."/>
            <person name="Daniel R."/>
        </authorList>
    </citation>
    <scope>NUCLEOTIDE SEQUENCE</scope>
    <source>
        <strain evidence="3">B1096_S55</strain>
    </source>
</reference>
<dbReference type="InterPro" id="IPR014593">
    <property type="entry name" value="UCP034961_SH3_2"/>
</dbReference>
<keyword evidence="4" id="KW-1185">Reference proteome</keyword>
<evidence type="ECO:0000259" key="2">
    <source>
        <dbReference type="PROSITE" id="PS50002"/>
    </source>
</evidence>
<keyword evidence="1" id="KW-0728">SH3 domain</keyword>
<dbReference type="RefSeq" id="WP_257820013.1">
    <property type="nucleotide sequence ID" value="NZ_JABXYM010000001.1"/>
</dbReference>
<dbReference type="InterPro" id="IPR036028">
    <property type="entry name" value="SH3-like_dom_sf"/>
</dbReference>
<dbReference type="AlphaFoldDB" id="A0A9Q4AYV5"/>
<evidence type="ECO:0000313" key="3">
    <source>
        <dbReference type="EMBL" id="MCR6095317.1"/>
    </source>
</evidence>
<evidence type="ECO:0000256" key="1">
    <source>
        <dbReference type="ARBA" id="ARBA00022443"/>
    </source>
</evidence>
<feature type="domain" description="SH3" evidence="2">
    <location>
        <begin position="65"/>
        <end position="122"/>
    </location>
</feature>
<sequence>MEDKKVYLVTKQHTSNYPNPISLLKGQDVIVGTKYEGKEDWNNWIYCYTKDNHSEGWVPEQIIHIQGEDGVILEDYTAKELNVKVGEELVKIKELNGWLWVKKASHAEEGWVPKENVKVINKQY</sequence>
<proteinExistence type="predicted"/>
<evidence type="ECO:0000313" key="4">
    <source>
        <dbReference type="Proteomes" id="UP001057753"/>
    </source>
</evidence>
<dbReference type="InterPro" id="IPR001452">
    <property type="entry name" value="SH3_domain"/>
</dbReference>
<protein>
    <submittedName>
        <fullName evidence="3">Ligand-binding protein SH3</fullName>
    </submittedName>
</protein>
<accession>A0A9Q4AYV5</accession>
<gene>
    <name evidence="3" type="ORF">HXA33_02065</name>
</gene>